<evidence type="ECO:0000259" key="11">
    <source>
        <dbReference type="PROSITE" id="PS51794"/>
    </source>
</evidence>
<protein>
    <recommendedName>
        <fullName evidence="11">DAC domain-containing protein</fullName>
    </recommendedName>
</protein>
<evidence type="ECO:0000256" key="2">
    <source>
        <dbReference type="ARBA" id="ARBA00022475"/>
    </source>
</evidence>
<dbReference type="InterPro" id="IPR045585">
    <property type="entry name" value="CdaA_N"/>
</dbReference>
<accession>A0A381PY23</accession>
<keyword evidence="4 10" id="KW-0812">Transmembrane</keyword>
<dbReference type="InterPro" id="IPR050338">
    <property type="entry name" value="DisA"/>
</dbReference>
<dbReference type="HAMAP" id="MF_01499">
    <property type="entry name" value="DacA"/>
    <property type="match status" value="1"/>
</dbReference>
<proteinExistence type="inferred from homology"/>
<dbReference type="PIRSF" id="PIRSF004793">
    <property type="entry name" value="UCP004793"/>
    <property type="match status" value="1"/>
</dbReference>
<dbReference type="InterPro" id="IPR034701">
    <property type="entry name" value="CdaA"/>
</dbReference>
<sequence length="258" mass="29054">MVLFQVGFLTITLIDVIDLLLVSWLFYKIYFYFKGTRAGQMLAGLIILMVGSFLFNAFGLSASSWLINQFQTVWVVAFVILFQPELRRLLIYVGQTRFFQRIFRVGTSRTIMSIVEAASQLQERHWGGLIVIQRETGLRSYKEQGTQLKAEVTAPLLVSIFNPTSPLHDGAVIIQNDIIDAAACILPLTESTMIDPEMGTRHRAALGISEETDAIVVLVSEEKARISVVEDGRFAYISMDDIALRKYLNDRMFISSGD</sequence>
<feature type="transmembrane region" description="Helical" evidence="10">
    <location>
        <begin position="6"/>
        <end position="27"/>
    </location>
</feature>
<dbReference type="SUPFAM" id="SSF143597">
    <property type="entry name" value="YojJ-like"/>
    <property type="match status" value="1"/>
</dbReference>
<gene>
    <name evidence="12" type="ORF">METZ01_LOCUS24846</name>
</gene>
<keyword evidence="5" id="KW-0548">Nucleotidyltransferase</keyword>
<dbReference type="PANTHER" id="PTHR34185:SF1">
    <property type="entry name" value="DIADENYLATE CYCLASE"/>
    <property type="match status" value="1"/>
</dbReference>
<comment type="catalytic activity">
    <reaction evidence="1">
        <text>2 ATP = 3',3'-c-di-AMP + 2 diphosphate</text>
        <dbReference type="Rhea" id="RHEA:35655"/>
        <dbReference type="ChEBI" id="CHEBI:30616"/>
        <dbReference type="ChEBI" id="CHEBI:33019"/>
        <dbReference type="ChEBI" id="CHEBI:71500"/>
        <dbReference type="EC" id="2.7.7.85"/>
    </reaction>
</comment>
<dbReference type="AlphaFoldDB" id="A0A381PY23"/>
<keyword evidence="8 10" id="KW-1133">Transmembrane helix</keyword>
<feature type="transmembrane region" description="Helical" evidence="10">
    <location>
        <begin position="39"/>
        <end position="59"/>
    </location>
</feature>
<dbReference type="EMBL" id="UINC01001139">
    <property type="protein sequence ID" value="SUZ71992.1"/>
    <property type="molecule type" value="Genomic_DNA"/>
</dbReference>
<evidence type="ECO:0000256" key="9">
    <source>
        <dbReference type="ARBA" id="ARBA00023136"/>
    </source>
</evidence>
<dbReference type="Pfam" id="PF19293">
    <property type="entry name" value="CdaA_N"/>
    <property type="match status" value="1"/>
</dbReference>
<dbReference type="GO" id="GO:0005524">
    <property type="term" value="F:ATP binding"/>
    <property type="evidence" value="ECO:0007669"/>
    <property type="project" value="UniProtKB-KW"/>
</dbReference>
<evidence type="ECO:0000256" key="10">
    <source>
        <dbReference type="SAM" id="Phobius"/>
    </source>
</evidence>
<keyword evidence="9 10" id="KW-0472">Membrane</keyword>
<dbReference type="InterPro" id="IPR036888">
    <property type="entry name" value="DNA_integrity_DisA_N_sf"/>
</dbReference>
<dbReference type="InterPro" id="IPR003390">
    <property type="entry name" value="DNA_integrity_scan_DisA_N"/>
</dbReference>
<evidence type="ECO:0000256" key="6">
    <source>
        <dbReference type="ARBA" id="ARBA00022741"/>
    </source>
</evidence>
<reference evidence="12" key="1">
    <citation type="submission" date="2018-05" db="EMBL/GenBank/DDBJ databases">
        <authorList>
            <person name="Lanie J.A."/>
            <person name="Ng W.-L."/>
            <person name="Kazmierczak K.M."/>
            <person name="Andrzejewski T.M."/>
            <person name="Davidsen T.M."/>
            <person name="Wayne K.J."/>
            <person name="Tettelin H."/>
            <person name="Glass J.I."/>
            <person name="Rusch D."/>
            <person name="Podicherti R."/>
            <person name="Tsui H.-C.T."/>
            <person name="Winkler M.E."/>
        </authorList>
    </citation>
    <scope>NUCLEOTIDE SEQUENCE</scope>
</reference>
<evidence type="ECO:0000313" key="12">
    <source>
        <dbReference type="EMBL" id="SUZ71992.1"/>
    </source>
</evidence>
<evidence type="ECO:0000256" key="1">
    <source>
        <dbReference type="ARBA" id="ARBA00000877"/>
    </source>
</evidence>
<dbReference type="GO" id="GO:0004016">
    <property type="term" value="F:adenylate cyclase activity"/>
    <property type="evidence" value="ECO:0007669"/>
    <property type="project" value="InterPro"/>
</dbReference>
<dbReference type="NCBIfam" id="TIGR00159">
    <property type="entry name" value="diadenylate cyclase CdaA"/>
    <property type="match status" value="1"/>
</dbReference>
<evidence type="ECO:0000256" key="5">
    <source>
        <dbReference type="ARBA" id="ARBA00022695"/>
    </source>
</evidence>
<dbReference type="Gene3D" id="3.40.1700.10">
    <property type="entry name" value="DNA integrity scanning protein, DisA, N-terminal domain"/>
    <property type="match status" value="1"/>
</dbReference>
<keyword evidence="7" id="KW-0067">ATP-binding</keyword>
<evidence type="ECO:0000256" key="7">
    <source>
        <dbReference type="ARBA" id="ARBA00022840"/>
    </source>
</evidence>
<name>A0A381PY23_9ZZZZ</name>
<organism evidence="12">
    <name type="scientific">marine metagenome</name>
    <dbReference type="NCBI Taxonomy" id="408172"/>
    <lineage>
        <taxon>unclassified sequences</taxon>
        <taxon>metagenomes</taxon>
        <taxon>ecological metagenomes</taxon>
    </lineage>
</organism>
<feature type="transmembrane region" description="Helical" evidence="10">
    <location>
        <begin position="65"/>
        <end position="82"/>
    </location>
</feature>
<evidence type="ECO:0000256" key="8">
    <source>
        <dbReference type="ARBA" id="ARBA00022989"/>
    </source>
</evidence>
<dbReference type="GO" id="GO:0006171">
    <property type="term" value="P:cAMP biosynthetic process"/>
    <property type="evidence" value="ECO:0007669"/>
    <property type="project" value="InterPro"/>
</dbReference>
<keyword evidence="2" id="KW-1003">Cell membrane</keyword>
<feature type="domain" description="DAC" evidence="11">
    <location>
        <begin position="83"/>
        <end position="241"/>
    </location>
</feature>
<dbReference type="PROSITE" id="PS51794">
    <property type="entry name" value="DAC"/>
    <property type="match status" value="1"/>
</dbReference>
<keyword evidence="6" id="KW-0547">Nucleotide-binding</keyword>
<dbReference type="PANTHER" id="PTHR34185">
    <property type="entry name" value="DIADENYLATE CYCLASE"/>
    <property type="match status" value="1"/>
</dbReference>
<dbReference type="Pfam" id="PF02457">
    <property type="entry name" value="DAC"/>
    <property type="match status" value="1"/>
</dbReference>
<evidence type="ECO:0000256" key="4">
    <source>
        <dbReference type="ARBA" id="ARBA00022692"/>
    </source>
</evidence>
<evidence type="ECO:0000256" key="3">
    <source>
        <dbReference type="ARBA" id="ARBA00022679"/>
    </source>
</evidence>
<dbReference type="InterPro" id="IPR014046">
    <property type="entry name" value="C-di-AMP_synthase"/>
</dbReference>
<dbReference type="GO" id="GO:0106408">
    <property type="term" value="F:diadenylate cyclase activity"/>
    <property type="evidence" value="ECO:0007669"/>
    <property type="project" value="UniProtKB-EC"/>
</dbReference>
<keyword evidence="3" id="KW-0808">Transferase</keyword>